<sequence>MRNNIFAAIGLLLAGAGALAVGSDEACAKVSDLWISHIDSHKPGSPKVPAALAYQCLNSVPLDRTAALDLVHSLEPYLQFQSDAAYKADPPTGYPFPAYDLFANLAKVKQNLKDRKYTSEYTFQVDLLETVFMPGHDSHFQFIPDLLFNAVAWSRTDVLASVSEDGLSLPAIKRYDDVRKNPETAPVIAAINGIDAATFMESIAARGTEWTDIDAGYNSMFFDRSTYSKTAQVGNFVSGYNYIGLLYPGATTTYTYANNGTPVTVDNLAVLQGDWRTLRNGTAVFNMFCAPKGSSTPIPQPTHPYIFDVPSMAAAAKGHFFTYPEPKMATSDLVVSGYYLEDSGLENTAVLALAAFASNSTAEFQSVCRTFLEMAAGAGKTKLVIDLQSNVGGLFVQFIDLLHQIIPDIEEDYYFRGKMSEEAIALARSTGERLANITDPLASTDTTVAWDSSLWYTDYRFGVDVQNRPFKTFEDKFSSQSFKGTNYTSLYRWDLNNSMITTNKEYGVGMEVTGYGKLAIVGLPRFKPENIVIVHDGICNSACAYFSEHLSRYGVKTIAIGGRPKVGPMQGTGGGKGGPLIPYQSLYNAVQRAKKATTDPLRLAVLNRFSDTPIRRSVVATVTSADWIQARHVQDGIPTQFTTNHADCRLFWTAPMLKNGSEVWKAAANVAFHNAKCAYGGMNNKKPLTQDQDS</sequence>
<dbReference type="PANTHER" id="PTHR37049">
    <property type="entry name" value="PEPTIDASE S41 FAMILY PROTEIN"/>
    <property type="match status" value="1"/>
</dbReference>
<evidence type="ECO:0000313" key="5">
    <source>
        <dbReference type="Proteomes" id="UP000076580"/>
    </source>
</evidence>
<dbReference type="InterPro" id="IPR029045">
    <property type="entry name" value="ClpP/crotonase-like_dom_sf"/>
</dbReference>
<dbReference type="RefSeq" id="XP_040656702.1">
    <property type="nucleotide sequence ID" value="XM_040801669.1"/>
</dbReference>
<dbReference type="STRING" id="98403.A0A151GJS1"/>
<accession>A0A151GJS1</accession>
<dbReference type="InParanoid" id="A0A151GJS1"/>
<dbReference type="EMBL" id="LAYC01000002">
    <property type="protein sequence ID" value="KYK57350.1"/>
    <property type="molecule type" value="Genomic_DNA"/>
</dbReference>
<keyword evidence="1" id="KW-0732">Signal</keyword>
<evidence type="ECO:0000259" key="2">
    <source>
        <dbReference type="Pfam" id="PF03572"/>
    </source>
</evidence>
<evidence type="ECO:0000259" key="3">
    <source>
        <dbReference type="Pfam" id="PF23658"/>
    </source>
</evidence>
<gene>
    <name evidence="4" type="ORF">DCS_04359</name>
</gene>
<reference evidence="4 5" key="1">
    <citation type="journal article" date="2016" name="Sci. Rep.">
        <title>Insights into Adaptations to a Near-Obligate Nematode Endoparasitic Lifestyle from the Finished Genome of Drechmeria coniospora.</title>
        <authorList>
            <person name="Zhang L."/>
            <person name="Zhou Z."/>
            <person name="Guo Q."/>
            <person name="Fokkens L."/>
            <person name="Miskei M."/>
            <person name="Pocsi I."/>
            <person name="Zhang W."/>
            <person name="Chen M."/>
            <person name="Wang L."/>
            <person name="Sun Y."/>
            <person name="Donzelli B.G."/>
            <person name="Gibson D.M."/>
            <person name="Nelson D.R."/>
            <person name="Luo J.G."/>
            <person name="Rep M."/>
            <person name="Liu H."/>
            <person name="Yang S."/>
            <person name="Wang J."/>
            <person name="Krasnoff S.B."/>
            <person name="Xu Y."/>
            <person name="Molnar I."/>
            <person name="Lin M."/>
        </authorList>
    </citation>
    <scope>NUCLEOTIDE SEQUENCE [LARGE SCALE GENOMIC DNA]</scope>
    <source>
        <strain evidence="4 5">ARSEF 6962</strain>
    </source>
</reference>
<evidence type="ECO:0000313" key="4">
    <source>
        <dbReference type="EMBL" id="KYK57350.1"/>
    </source>
</evidence>
<dbReference type="InterPro" id="IPR005151">
    <property type="entry name" value="Tail-specific_protease"/>
</dbReference>
<dbReference type="Pfam" id="PF23658">
    <property type="entry name" value="PDZ_CPAF_rel"/>
    <property type="match status" value="1"/>
</dbReference>
<evidence type="ECO:0000256" key="1">
    <source>
        <dbReference type="SAM" id="SignalP"/>
    </source>
</evidence>
<dbReference type="PANTHER" id="PTHR37049:SF4">
    <property type="entry name" value="RHODANESE DOMAIN-CONTAINING PROTEIN"/>
    <property type="match status" value="1"/>
</dbReference>
<dbReference type="Gene3D" id="3.90.226.10">
    <property type="entry name" value="2-enoyl-CoA Hydratase, Chain A, domain 1"/>
    <property type="match status" value="1"/>
</dbReference>
<feature type="domain" description="CPAF-like PDZ" evidence="3">
    <location>
        <begin position="153"/>
        <end position="274"/>
    </location>
</feature>
<keyword evidence="5" id="KW-1185">Reference proteome</keyword>
<feature type="domain" description="Tail specific protease" evidence="2">
    <location>
        <begin position="348"/>
        <end position="430"/>
    </location>
</feature>
<dbReference type="InterPro" id="IPR052766">
    <property type="entry name" value="S41A_metabolite_peptidase"/>
</dbReference>
<feature type="signal peptide" evidence="1">
    <location>
        <begin position="1"/>
        <end position="20"/>
    </location>
</feature>
<proteinExistence type="predicted"/>
<feature type="chain" id="PRO_5007580621" evidence="1">
    <location>
        <begin position="21"/>
        <end position="694"/>
    </location>
</feature>
<dbReference type="GO" id="GO:0006508">
    <property type="term" value="P:proteolysis"/>
    <property type="evidence" value="ECO:0007669"/>
    <property type="project" value="InterPro"/>
</dbReference>
<dbReference type="Pfam" id="PF03572">
    <property type="entry name" value="Peptidase_S41"/>
    <property type="match status" value="1"/>
</dbReference>
<dbReference type="AlphaFoldDB" id="A0A151GJS1"/>
<dbReference type="GO" id="GO:0008236">
    <property type="term" value="F:serine-type peptidase activity"/>
    <property type="evidence" value="ECO:0007669"/>
    <property type="project" value="InterPro"/>
</dbReference>
<dbReference type="GeneID" id="63717002"/>
<dbReference type="SUPFAM" id="SSF52096">
    <property type="entry name" value="ClpP/crotonase"/>
    <property type="match status" value="1"/>
</dbReference>
<name>A0A151GJS1_DRECN</name>
<organism evidence="4 5">
    <name type="scientific">Drechmeria coniospora</name>
    <name type="common">Nematophagous fungus</name>
    <name type="synonym">Meria coniospora</name>
    <dbReference type="NCBI Taxonomy" id="98403"/>
    <lineage>
        <taxon>Eukaryota</taxon>
        <taxon>Fungi</taxon>
        <taxon>Dikarya</taxon>
        <taxon>Ascomycota</taxon>
        <taxon>Pezizomycotina</taxon>
        <taxon>Sordariomycetes</taxon>
        <taxon>Hypocreomycetidae</taxon>
        <taxon>Hypocreales</taxon>
        <taxon>Ophiocordycipitaceae</taxon>
        <taxon>Drechmeria</taxon>
    </lineage>
</organism>
<comment type="caution">
    <text evidence="4">The sequence shown here is derived from an EMBL/GenBank/DDBJ whole genome shotgun (WGS) entry which is preliminary data.</text>
</comment>
<dbReference type="InterPro" id="IPR056186">
    <property type="entry name" value="PDZ_CPAF-rel"/>
</dbReference>
<dbReference type="Proteomes" id="UP000076580">
    <property type="component" value="Chromosome 02"/>
</dbReference>
<protein>
    <submittedName>
        <fullName evidence="4">Uncharacterized protein</fullName>
    </submittedName>
</protein>